<gene>
    <name evidence="1" type="ORF">FAM09_22485</name>
</gene>
<keyword evidence="2" id="KW-1185">Reference proteome</keyword>
<sequence length="772" mass="87137">MKQLLLLLLFHAFAYTQEVTPLLSTDYLALISKDSLRLKNFWPDTINSIQLSPLMMHRDYYGFRVGKISIHNGMLNIEPYNEKALQLGGQFSTRVEIKRINQLPALQTQYVQGRSQNGALAWRGAETGDMFSYGPAINSLEYDGSNYAYDAQGKLVPVGTGNGTAANVYNNNIFRTASLLSQALRIQGRYMAGGEPLVNGTIKLGQSRENTFIKYNKNTSRNISTSLETTIKKLSITGGYTFLQDEFSNPNRNGFLNRVYQDAILSPISFDNAQNTRIAGMQPAYGAEADNPMYLLTDNGNRFLQTHRTGSLMVEYKQKSFRYKITQSIEKLYQNNREGYKPGSAFFPNGIAIDRTKKNVNYLLEGNASYYVKFNDYHFSGKVSAHYSYTNNRSAIDYSPNAAYRYQRSAHDASLTWFAKYERSYTEVGLYLTNKLYASNTATVNNYFLPNISAFVFDDDFLNLENISARLSVAYNRFNNELAVGRSFSQNSLLQYSTQQAFGFFPVTEVNSFDNLEPVRHSEWTSRIELKYKYRVTLYGELFSRKTGNDVFPVFENGNLVLKNIADHRNNGLELGLTLNQGKMDFYTENSLSFFANNIKVTDVKDGYDFTPLAGFSNVHTAIVKGAALGSITGTSYQRDANNNVLIGSDGFPLANATPKVIGNPIPDFIVKLNNAVDGEIFTWTSIGNGKRVGRCGTVRRQYWIIMDGQLLQQRTEILRVLYLPVCCRINSPITSPYLFMMLRCLWSTIAGRGMDIVVLEKNTFSGLMYCD</sequence>
<reference evidence="1 2" key="1">
    <citation type="submission" date="2019-04" db="EMBL/GenBank/DDBJ databases">
        <title>Niastella caeni sp. nov., isolated from activated sludge.</title>
        <authorList>
            <person name="Sheng M."/>
        </authorList>
    </citation>
    <scope>NUCLEOTIDE SEQUENCE [LARGE SCALE GENOMIC DNA]</scope>
    <source>
        <strain evidence="1 2">HX-2-15</strain>
    </source>
</reference>
<organism evidence="1 2">
    <name type="scientific">Niastella caeni</name>
    <dbReference type="NCBI Taxonomy" id="2569763"/>
    <lineage>
        <taxon>Bacteria</taxon>
        <taxon>Pseudomonadati</taxon>
        <taxon>Bacteroidota</taxon>
        <taxon>Chitinophagia</taxon>
        <taxon>Chitinophagales</taxon>
        <taxon>Chitinophagaceae</taxon>
        <taxon>Niastella</taxon>
    </lineage>
</organism>
<evidence type="ECO:0000313" key="2">
    <source>
        <dbReference type="Proteomes" id="UP000306918"/>
    </source>
</evidence>
<name>A0A4S8HHT2_9BACT</name>
<dbReference type="OrthoDB" id="9768177at2"/>
<dbReference type="Proteomes" id="UP000306918">
    <property type="component" value="Unassembled WGS sequence"/>
</dbReference>
<evidence type="ECO:0000313" key="1">
    <source>
        <dbReference type="EMBL" id="THU34768.1"/>
    </source>
</evidence>
<dbReference type="EMBL" id="STFF01000007">
    <property type="protein sequence ID" value="THU34768.1"/>
    <property type="molecule type" value="Genomic_DNA"/>
</dbReference>
<accession>A0A4S8HHT2</accession>
<protein>
    <recommendedName>
        <fullName evidence="3">TonB-dependent receptor</fullName>
    </recommendedName>
</protein>
<proteinExistence type="predicted"/>
<comment type="caution">
    <text evidence="1">The sequence shown here is derived from an EMBL/GenBank/DDBJ whole genome shotgun (WGS) entry which is preliminary data.</text>
</comment>
<evidence type="ECO:0008006" key="3">
    <source>
        <dbReference type="Google" id="ProtNLM"/>
    </source>
</evidence>
<dbReference type="AlphaFoldDB" id="A0A4S8HHT2"/>
<dbReference type="RefSeq" id="WP_136579412.1">
    <property type="nucleotide sequence ID" value="NZ_STFF01000007.1"/>
</dbReference>